<evidence type="ECO:0000313" key="5">
    <source>
        <dbReference type="EMBL" id="CAB4217673.1"/>
    </source>
</evidence>
<evidence type="ECO:0000313" key="3">
    <source>
        <dbReference type="EMBL" id="CAB4175999.1"/>
    </source>
</evidence>
<dbReference type="EMBL" id="LR796751">
    <property type="protein sequence ID" value="CAB4163568.1"/>
    <property type="molecule type" value="Genomic_DNA"/>
</dbReference>
<accession>A0A6J5MKJ8</accession>
<evidence type="ECO:0000313" key="1">
    <source>
        <dbReference type="EMBL" id="CAB4146207.1"/>
    </source>
</evidence>
<dbReference type="EMBL" id="LR797096">
    <property type="protein sequence ID" value="CAB4186456.1"/>
    <property type="molecule type" value="Genomic_DNA"/>
</dbReference>
<proteinExistence type="predicted"/>
<dbReference type="EMBL" id="LR796463">
    <property type="protein sequence ID" value="CAB4146207.1"/>
    <property type="molecule type" value="Genomic_DNA"/>
</dbReference>
<protein>
    <submittedName>
        <fullName evidence="1">Uncharacterized protein</fullName>
    </submittedName>
</protein>
<name>A0A6J5MKJ8_9CAUD</name>
<reference evidence="1" key="1">
    <citation type="submission" date="2020-04" db="EMBL/GenBank/DDBJ databases">
        <authorList>
            <person name="Chiriac C."/>
            <person name="Salcher M."/>
            <person name="Ghai R."/>
            <person name="Kavagutti S V."/>
        </authorList>
    </citation>
    <scope>NUCLEOTIDE SEQUENCE</scope>
</reference>
<gene>
    <name evidence="4" type="ORF">UFOVP1147_3</name>
    <name evidence="5" type="ORF">UFOVP1594_57</name>
    <name evidence="1" type="ORF">UFOVP484_12</name>
    <name evidence="2" type="ORF">UFOVP808_28</name>
    <name evidence="3" type="ORF">UFOVP994_57</name>
</gene>
<dbReference type="EMBL" id="LR797458">
    <property type="protein sequence ID" value="CAB4217673.1"/>
    <property type="molecule type" value="Genomic_DNA"/>
</dbReference>
<evidence type="ECO:0000313" key="2">
    <source>
        <dbReference type="EMBL" id="CAB4163568.1"/>
    </source>
</evidence>
<sequence>MPLHVPFIDNDVSSGNRVMAAWLNGVNNHTYGPVTNLTGDGTTLVFTTAGAARSVYINGVYQNINTYTTTSASITFSQAPPYTSLIEVVCN</sequence>
<evidence type="ECO:0000313" key="4">
    <source>
        <dbReference type="EMBL" id="CAB4186456.1"/>
    </source>
</evidence>
<dbReference type="EMBL" id="LR796930">
    <property type="protein sequence ID" value="CAB4175999.1"/>
    <property type="molecule type" value="Genomic_DNA"/>
</dbReference>
<organism evidence="1">
    <name type="scientific">uncultured Caudovirales phage</name>
    <dbReference type="NCBI Taxonomy" id="2100421"/>
    <lineage>
        <taxon>Viruses</taxon>
        <taxon>Duplodnaviria</taxon>
        <taxon>Heunggongvirae</taxon>
        <taxon>Uroviricota</taxon>
        <taxon>Caudoviricetes</taxon>
        <taxon>Peduoviridae</taxon>
        <taxon>Maltschvirus</taxon>
        <taxon>Maltschvirus maltsch</taxon>
    </lineage>
</organism>